<feature type="domain" description="Helicase ATP-binding" evidence="10">
    <location>
        <begin position="55"/>
        <end position="262"/>
    </location>
</feature>
<evidence type="ECO:0000256" key="7">
    <source>
        <dbReference type="ARBA" id="ARBA00023125"/>
    </source>
</evidence>
<evidence type="ECO:0000313" key="13">
    <source>
        <dbReference type="Proteomes" id="UP000298663"/>
    </source>
</evidence>
<dbReference type="InterPro" id="IPR001650">
    <property type="entry name" value="Helicase_C-like"/>
</dbReference>
<dbReference type="Pfam" id="PF00176">
    <property type="entry name" value="SNF2-rel_dom"/>
    <property type="match status" value="1"/>
</dbReference>
<evidence type="ECO:0000256" key="9">
    <source>
        <dbReference type="SAM" id="MobiDB-lite"/>
    </source>
</evidence>
<keyword evidence="8" id="KW-0539">Nucleus</keyword>
<evidence type="ECO:0000259" key="11">
    <source>
        <dbReference type="PROSITE" id="PS51194"/>
    </source>
</evidence>
<name>A0A4U5MFV9_STECR</name>
<feature type="region of interest" description="Disordered" evidence="9">
    <location>
        <begin position="819"/>
        <end position="854"/>
    </location>
</feature>
<evidence type="ECO:0000256" key="2">
    <source>
        <dbReference type="ARBA" id="ARBA00007025"/>
    </source>
</evidence>
<dbReference type="GO" id="GO:0004386">
    <property type="term" value="F:helicase activity"/>
    <property type="evidence" value="ECO:0007669"/>
    <property type="project" value="UniProtKB-KW"/>
</dbReference>
<dbReference type="SMART" id="SM00490">
    <property type="entry name" value="HELICc"/>
    <property type="match status" value="1"/>
</dbReference>
<comment type="subcellular location">
    <subcellularLocation>
        <location evidence="1">Nucleus</location>
    </subcellularLocation>
</comment>
<evidence type="ECO:0000256" key="3">
    <source>
        <dbReference type="ARBA" id="ARBA00022741"/>
    </source>
</evidence>
<evidence type="ECO:0000256" key="6">
    <source>
        <dbReference type="ARBA" id="ARBA00022840"/>
    </source>
</evidence>
<comment type="similarity">
    <text evidence="2">Belongs to the SNF2/RAD54 helicase family.</text>
</comment>
<dbReference type="InterPro" id="IPR044574">
    <property type="entry name" value="ARIP4-like"/>
</dbReference>
<comment type="caution">
    <text evidence="12">The sequence shown here is derived from an EMBL/GenBank/DDBJ whole genome shotgun (WGS) entry which is preliminary data.</text>
</comment>
<dbReference type="InterPro" id="IPR049730">
    <property type="entry name" value="SNF2/RAD54-like_C"/>
</dbReference>
<evidence type="ECO:0008006" key="14">
    <source>
        <dbReference type="Google" id="ProtNLM"/>
    </source>
</evidence>
<keyword evidence="13" id="KW-1185">Reference proteome</keyword>
<proteinExistence type="inferred from homology"/>
<dbReference type="InterPro" id="IPR000330">
    <property type="entry name" value="SNF2_N"/>
</dbReference>
<keyword evidence="5" id="KW-0347">Helicase</keyword>
<evidence type="ECO:0000259" key="10">
    <source>
        <dbReference type="PROSITE" id="PS51192"/>
    </source>
</evidence>
<dbReference type="PANTHER" id="PTHR45797">
    <property type="entry name" value="RAD54-LIKE"/>
    <property type="match status" value="1"/>
</dbReference>
<gene>
    <name evidence="12" type="ORF">L596_024144</name>
</gene>
<organism evidence="12 13">
    <name type="scientific">Steinernema carpocapsae</name>
    <name type="common">Entomopathogenic nematode</name>
    <dbReference type="NCBI Taxonomy" id="34508"/>
    <lineage>
        <taxon>Eukaryota</taxon>
        <taxon>Metazoa</taxon>
        <taxon>Ecdysozoa</taxon>
        <taxon>Nematoda</taxon>
        <taxon>Chromadorea</taxon>
        <taxon>Rhabditida</taxon>
        <taxon>Tylenchina</taxon>
        <taxon>Panagrolaimomorpha</taxon>
        <taxon>Strongyloidoidea</taxon>
        <taxon>Steinernematidae</taxon>
        <taxon>Steinernema</taxon>
    </lineage>
</organism>
<dbReference type="EMBL" id="AZBU02000008">
    <property type="protein sequence ID" value="TKR68111.1"/>
    <property type="molecule type" value="Genomic_DNA"/>
</dbReference>
<dbReference type="SUPFAM" id="SSF52540">
    <property type="entry name" value="P-loop containing nucleoside triphosphate hydrolases"/>
    <property type="match status" value="2"/>
</dbReference>
<dbReference type="CDD" id="cd18793">
    <property type="entry name" value="SF2_C_SNF"/>
    <property type="match status" value="1"/>
</dbReference>
<accession>A0A4U5MFV9</accession>
<feature type="region of interest" description="Disordered" evidence="9">
    <location>
        <begin position="469"/>
        <end position="533"/>
    </location>
</feature>
<dbReference type="Pfam" id="PF00271">
    <property type="entry name" value="Helicase_C"/>
    <property type="match status" value="1"/>
</dbReference>
<keyword evidence="6" id="KW-0067">ATP-binding</keyword>
<dbReference type="STRING" id="34508.A0A4U5MFV9"/>
<dbReference type="Proteomes" id="UP000298663">
    <property type="component" value="Unassembled WGS sequence"/>
</dbReference>
<dbReference type="InterPro" id="IPR038718">
    <property type="entry name" value="SNF2-like_sf"/>
</dbReference>
<dbReference type="InterPro" id="IPR014001">
    <property type="entry name" value="Helicase_ATP-bd"/>
</dbReference>
<evidence type="ECO:0000256" key="4">
    <source>
        <dbReference type="ARBA" id="ARBA00022801"/>
    </source>
</evidence>
<dbReference type="GO" id="GO:0003677">
    <property type="term" value="F:DNA binding"/>
    <property type="evidence" value="ECO:0007669"/>
    <property type="project" value="UniProtKB-KW"/>
</dbReference>
<reference evidence="12 13" key="2">
    <citation type="journal article" date="2019" name="G3 (Bethesda)">
        <title>Hybrid Assembly of the Genome of the Entomopathogenic Nematode Steinernema carpocapsae Identifies the X-Chromosome.</title>
        <authorList>
            <person name="Serra L."/>
            <person name="Macchietto M."/>
            <person name="Macias-Munoz A."/>
            <person name="McGill C.J."/>
            <person name="Rodriguez I.M."/>
            <person name="Rodriguez B."/>
            <person name="Murad R."/>
            <person name="Mortazavi A."/>
        </authorList>
    </citation>
    <scope>NUCLEOTIDE SEQUENCE [LARGE SCALE GENOMIC DNA]</scope>
    <source>
        <strain evidence="12 13">ALL</strain>
    </source>
</reference>
<evidence type="ECO:0000256" key="8">
    <source>
        <dbReference type="ARBA" id="ARBA00023242"/>
    </source>
</evidence>
<sequence length="1026" mass="117248">MSSLACRRRPSFSGLLPVSDEDKGVCFPLHLMDVLKPHQIAGVRFMYQNVVKSVREYSKGGSGCILAHNMGLGKTLQVITFTHIFYVHTPAKRILIVVPVNTIENWRNEFNKWLPDWWKDLQVRRFEVYVMGDGLKNFVERLDTLHDWYKNGGVLIMGYEMVRLLKQDPEARKKKLRNMESFEREYAEKEIDKSYEIIMKCLSDPGPDLVICDEGHRIKNLKTETSNVLKDMKTKRRIIMTGYPLQNNLGEYFCMVDYVKPGFLGTKKEFSEYYEKPITNGQCIDCSRVEIMLARSKALSLTRKLKPFMHRRGAALLRNTLQPCTEYVLYLRKSPIQRVLYREFMIQARDEQKKGARANILCSFAICSKIWNHPDILKNALEIDMSKKHQEFQGKKKEAEEKRFEVKMKTFDYRIRERPVLLPTPSGSRVPYQKLKFTPLKLSASSDNDWRKPNPVTFEFKLRPPLIERESNNPRRSRFVSSFHGESDRDHRDTTSKPVTFEFKSPSESASNNLRHNGIASPSHSKADVSLRNKTSAVESAAQRVERQEVPTYNVVEDIKIEKCQLEWSREFFDETYDAGVLENSYKMKIAMELIDACTQRGDKVLFFSQSVLTLDLFESLLQKRDLILPGKKLWLNGETYLRFDGSTKSLDRHHLIERYNSENEVKLFLISTRAGSLGINLVAANRVILYDVSWNPCHDAQAICRIYRFGQEKETFVYRLVTDNSMERTIFKRQIAKYGLQLRVVDEQNVNANVTRSEIDKLLAYNEDQDLAYRSDLQTMEIEDSALKSVVRGFGEMFAEEPELHADNIIHCEEELTPEEMEEVEQEQLLYGPSGQSTSASNLKKRTQRPPSLSSVFSSVELDQSAVPKVAMPYGGGSRASTSSASPVMIPQPIGSPLPSAPPAKMPKLIGTSSTSAAPTTETNGFSSTNEVVIKCGLCPTNMEWLKKESTTNFVAAKNYTFELKSGQVKKVKAGSGVGYITNRRKGTFVVLGIDEYLSVPGAHFSELSIFRQVPETSSEIIFLN</sequence>
<dbReference type="OrthoDB" id="2020972at2759"/>
<dbReference type="GO" id="GO:0016887">
    <property type="term" value="F:ATP hydrolysis activity"/>
    <property type="evidence" value="ECO:0007669"/>
    <property type="project" value="InterPro"/>
</dbReference>
<evidence type="ECO:0000313" key="12">
    <source>
        <dbReference type="EMBL" id="TKR68111.1"/>
    </source>
</evidence>
<evidence type="ECO:0000256" key="5">
    <source>
        <dbReference type="ARBA" id="ARBA00022806"/>
    </source>
</evidence>
<dbReference type="PANTHER" id="PTHR45797:SF1">
    <property type="entry name" value="HELICASE ARIP4"/>
    <property type="match status" value="1"/>
</dbReference>
<evidence type="ECO:0000256" key="1">
    <source>
        <dbReference type="ARBA" id="ARBA00004123"/>
    </source>
</evidence>
<keyword evidence="7" id="KW-0238">DNA-binding</keyword>
<reference evidence="12 13" key="1">
    <citation type="journal article" date="2015" name="Genome Biol.">
        <title>Comparative genomics of Steinernema reveals deeply conserved gene regulatory networks.</title>
        <authorList>
            <person name="Dillman A.R."/>
            <person name="Macchietto M."/>
            <person name="Porter C.F."/>
            <person name="Rogers A."/>
            <person name="Williams B."/>
            <person name="Antoshechkin I."/>
            <person name="Lee M.M."/>
            <person name="Goodwin Z."/>
            <person name="Lu X."/>
            <person name="Lewis E.E."/>
            <person name="Goodrich-Blair H."/>
            <person name="Stock S.P."/>
            <person name="Adams B.J."/>
            <person name="Sternberg P.W."/>
            <person name="Mortazavi A."/>
        </authorList>
    </citation>
    <scope>NUCLEOTIDE SEQUENCE [LARGE SCALE GENOMIC DNA]</scope>
    <source>
        <strain evidence="12 13">ALL</strain>
    </source>
</reference>
<keyword evidence="4" id="KW-0378">Hydrolase</keyword>
<dbReference type="Gene3D" id="3.40.50.10810">
    <property type="entry name" value="Tandem AAA-ATPase domain"/>
    <property type="match status" value="1"/>
</dbReference>
<dbReference type="Gene3D" id="3.40.50.300">
    <property type="entry name" value="P-loop containing nucleotide triphosphate hydrolases"/>
    <property type="match status" value="1"/>
</dbReference>
<dbReference type="AlphaFoldDB" id="A0A4U5MFV9"/>
<dbReference type="GO" id="GO:0005524">
    <property type="term" value="F:ATP binding"/>
    <property type="evidence" value="ECO:0007669"/>
    <property type="project" value="UniProtKB-KW"/>
</dbReference>
<feature type="compositionally biased region" description="Polar residues" evidence="9">
    <location>
        <begin position="506"/>
        <end position="524"/>
    </location>
</feature>
<keyword evidence="3" id="KW-0547">Nucleotide-binding</keyword>
<dbReference type="GO" id="GO:0005634">
    <property type="term" value="C:nucleus"/>
    <property type="evidence" value="ECO:0007669"/>
    <property type="project" value="UniProtKB-SubCell"/>
</dbReference>
<protein>
    <recommendedName>
        <fullName evidence="14">Protein, SNF2 family</fullName>
    </recommendedName>
</protein>
<feature type="compositionally biased region" description="Basic and acidic residues" evidence="9">
    <location>
        <begin position="485"/>
        <end position="495"/>
    </location>
</feature>
<dbReference type="InterPro" id="IPR027417">
    <property type="entry name" value="P-loop_NTPase"/>
</dbReference>
<dbReference type="PROSITE" id="PS51194">
    <property type="entry name" value="HELICASE_CTER"/>
    <property type="match status" value="1"/>
</dbReference>
<dbReference type="SMART" id="SM00487">
    <property type="entry name" value="DEXDc"/>
    <property type="match status" value="1"/>
</dbReference>
<dbReference type="PROSITE" id="PS51192">
    <property type="entry name" value="HELICASE_ATP_BIND_1"/>
    <property type="match status" value="1"/>
</dbReference>
<feature type="domain" description="Helicase C-terminal" evidence="11">
    <location>
        <begin position="590"/>
        <end position="752"/>
    </location>
</feature>